<feature type="transmembrane region" description="Helical" evidence="1">
    <location>
        <begin position="12"/>
        <end position="30"/>
    </location>
</feature>
<protein>
    <submittedName>
        <fullName evidence="2">Uncharacterized protein</fullName>
    </submittedName>
</protein>
<gene>
    <name evidence="2" type="ORF">HO133_006559</name>
</gene>
<feature type="transmembrane region" description="Helical" evidence="1">
    <location>
        <begin position="50"/>
        <end position="68"/>
    </location>
</feature>
<name>A0A8H6F6X6_9LECA</name>
<evidence type="ECO:0000313" key="3">
    <source>
        <dbReference type="Proteomes" id="UP000593566"/>
    </source>
</evidence>
<feature type="transmembrane region" description="Helical" evidence="1">
    <location>
        <begin position="141"/>
        <end position="163"/>
    </location>
</feature>
<keyword evidence="1" id="KW-1133">Transmembrane helix</keyword>
<dbReference type="GeneID" id="59334960"/>
<keyword evidence="1" id="KW-0472">Membrane</keyword>
<keyword evidence="3" id="KW-1185">Reference proteome</keyword>
<dbReference type="AlphaFoldDB" id="A0A8H6F6X6"/>
<reference evidence="2 3" key="1">
    <citation type="journal article" date="2020" name="Genomics">
        <title>Complete, high-quality genomes from long-read metagenomic sequencing of two wolf lichen thalli reveals enigmatic genome architecture.</title>
        <authorList>
            <person name="McKenzie S.K."/>
            <person name="Walston R.F."/>
            <person name="Allen J.L."/>
        </authorList>
    </citation>
    <scope>NUCLEOTIDE SEQUENCE [LARGE SCALE GENOMIC DNA]</scope>
    <source>
        <strain evidence="2">WasteWater1</strain>
    </source>
</reference>
<feature type="transmembrane region" description="Helical" evidence="1">
    <location>
        <begin position="80"/>
        <end position="101"/>
    </location>
</feature>
<keyword evidence="1" id="KW-0812">Transmembrane</keyword>
<dbReference type="Gene3D" id="1.20.1250.20">
    <property type="entry name" value="MFS general substrate transporter like domains"/>
    <property type="match status" value="1"/>
</dbReference>
<dbReference type="InterPro" id="IPR050327">
    <property type="entry name" value="Proton-linked_MCT"/>
</dbReference>
<dbReference type="EMBL" id="JACCJB010000025">
    <property type="protein sequence ID" value="KAF6217732.1"/>
    <property type="molecule type" value="Genomic_DNA"/>
</dbReference>
<feature type="transmembrane region" description="Helical" evidence="1">
    <location>
        <begin position="107"/>
        <end position="134"/>
    </location>
</feature>
<dbReference type="PANTHER" id="PTHR11360:SF234">
    <property type="entry name" value="MFS-TYPE TRANSPORTER DBAD-RELATED"/>
    <property type="match status" value="1"/>
</dbReference>
<organism evidence="2 3">
    <name type="scientific">Letharia lupina</name>
    <dbReference type="NCBI Taxonomy" id="560253"/>
    <lineage>
        <taxon>Eukaryota</taxon>
        <taxon>Fungi</taxon>
        <taxon>Dikarya</taxon>
        <taxon>Ascomycota</taxon>
        <taxon>Pezizomycotina</taxon>
        <taxon>Lecanoromycetes</taxon>
        <taxon>OSLEUM clade</taxon>
        <taxon>Lecanoromycetidae</taxon>
        <taxon>Lecanorales</taxon>
        <taxon>Lecanorineae</taxon>
        <taxon>Parmeliaceae</taxon>
        <taxon>Letharia</taxon>
    </lineage>
</organism>
<evidence type="ECO:0000313" key="2">
    <source>
        <dbReference type="EMBL" id="KAF6217732.1"/>
    </source>
</evidence>
<dbReference type="RefSeq" id="XP_037147167.1">
    <property type="nucleotide sequence ID" value="XM_037297457.1"/>
</dbReference>
<comment type="caution">
    <text evidence="2">The sequence shown here is derived from an EMBL/GenBank/DDBJ whole genome shotgun (WGS) entry which is preliminary data.</text>
</comment>
<proteinExistence type="predicted"/>
<dbReference type="PANTHER" id="PTHR11360">
    <property type="entry name" value="MONOCARBOXYLATE TRANSPORTER"/>
    <property type="match status" value="1"/>
</dbReference>
<accession>A0A8H6F6X6</accession>
<dbReference type="SUPFAM" id="SSF103473">
    <property type="entry name" value="MFS general substrate transporter"/>
    <property type="match status" value="1"/>
</dbReference>
<dbReference type="Proteomes" id="UP000593566">
    <property type="component" value="Unassembled WGS sequence"/>
</dbReference>
<sequence>MSTWIDFEAFKNLLFLAYSVGVGFMFLAFYPLLFHITEWAERERFKGIKTVWFLTMVNGCSVIGRLSSAAVASARWSNPAMVHAISCFAAALVVFLLWPLAQQESHAIAFCVLFGVLGGSLFGLPASGVTFIIPKKLGGSLGAWTGIMWALSSAFALIGPPIVGQLVKRYSIESVGYWTGVNLLVAGMLISMAIWMKHSEDKRERSKNAELNMNTDGSVI</sequence>
<evidence type="ECO:0000256" key="1">
    <source>
        <dbReference type="SAM" id="Phobius"/>
    </source>
</evidence>
<feature type="transmembrane region" description="Helical" evidence="1">
    <location>
        <begin position="175"/>
        <end position="196"/>
    </location>
</feature>
<dbReference type="InterPro" id="IPR036259">
    <property type="entry name" value="MFS_trans_sf"/>
</dbReference>